<dbReference type="RefSeq" id="WP_209874787.1">
    <property type="nucleotide sequence ID" value="NZ_JAGGLV010000010.1"/>
</dbReference>
<dbReference type="PANTHER" id="PTHR43777:SF1">
    <property type="entry name" value="MOLYBDENUM COFACTOR CYTIDYLYLTRANSFERASE"/>
    <property type="match status" value="1"/>
</dbReference>
<evidence type="ECO:0000259" key="1">
    <source>
        <dbReference type="Pfam" id="PF12804"/>
    </source>
</evidence>
<protein>
    <submittedName>
        <fullName evidence="2">Molybdenum cofactor cytidylyltransferase</fullName>
        <ecNumber evidence="2">2.7.7.76</ecNumber>
    </submittedName>
</protein>
<keyword evidence="2" id="KW-0808">Transferase</keyword>
<evidence type="ECO:0000313" key="3">
    <source>
        <dbReference type="Proteomes" id="UP000773462"/>
    </source>
</evidence>
<dbReference type="InterPro" id="IPR025877">
    <property type="entry name" value="MobA-like_NTP_Trfase"/>
</dbReference>
<dbReference type="EMBL" id="JAGGLV010000010">
    <property type="protein sequence ID" value="MBP2113115.1"/>
    <property type="molecule type" value="Genomic_DNA"/>
</dbReference>
<feature type="domain" description="MobA-like NTP transferase" evidence="1">
    <location>
        <begin position="5"/>
        <end position="169"/>
    </location>
</feature>
<dbReference type="InterPro" id="IPR029044">
    <property type="entry name" value="Nucleotide-diphossugar_trans"/>
</dbReference>
<dbReference type="EC" id="2.7.7.76" evidence="2"/>
<dbReference type="SUPFAM" id="SSF53448">
    <property type="entry name" value="Nucleotide-diphospho-sugar transferases"/>
    <property type="match status" value="1"/>
</dbReference>
<sequence>MKVAGIFLAAGRSNGAGASEGSQNRAGAGSAGAAMLSELETCGLAPLVVVVRADDPLGWLPPAGKAENMRRIETCLTAHLGLSFSLRCGLNAVASLQPDAVVIAAADQPFVTAAQIRRFIQAYEQHPELDYVTSAQEGLLMPPTLFSSTLFGGLQELDDEEGIAAIMRTKEYKGLILTQEPVQTYAEAGLPESFGEFRREWSTRSGNRQ</sequence>
<dbReference type="GO" id="GO:0061602">
    <property type="term" value="F:molybdenum cofactor cytidylyltransferase activity"/>
    <property type="evidence" value="ECO:0007669"/>
    <property type="project" value="UniProtKB-EC"/>
</dbReference>
<dbReference type="PANTHER" id="PTHR43777">
    <property type="entry name" value="MOLYBDENUM COFACTOR CYTIDYLYLTRANSFERASE"/>
    <property type="match status" value="1"/>
</dbReference>
<comment type="caution">
    <text evidence="2">The sequence shown here is derived from an EMBL/GenBank/DDBJ whole genome shotgun (WGS) entry which is preliminary data.</text>
</comment>
<dbReference type="Proteomes" id="UP000773462">
    <property type="component" value="Unassembled WGS sequence"/>
</dbReference>
<name>A0ABS4NSU4_9BACL</name>
<dbReference type="Gene3D" id="3.90.550.10">
    <property type="entry name" value="Spore Coat Polysaccharide Biosynthesis Protein SpsA, Chain A"/>
    <property type="match status" value="1"/>
</dbReference>
<accession>A0ABS4NSU4</accession>
<gene>
    <name evidence="2" type="ORF">J2Z70_003274</name>
</gene>
<dbReference type="Pfam" id="PF12804">
    <property type="entry name" value="NTP_transf_3"/>
    <property type="match status" value="1"/>
</dbReference>
<keyword evidence="2" id="KW-0548">Nucleotidyltransferase</keyword>
<proteinExistence type="predicted"/>
<evidence type="ECO:0000313" key="2">
    <source>
        <dbReference type="EMBL" id="MBP2113115.1"/>
    </source>
</evidence>
<reference evidence="2 3" key="1">
    <citation type="submission" date="2021-03" db="EMBL/GenBank/DDBJ databases">
        <title>Genomic Encyclopedia of Type Strains, Phase IV (KMG-IV): sequencing the most valuable type-strain genomes for metagenomic binning, comparative biology and taxonomic classification.</title>
        <authorList>
            <person name="Goeker M."/>
        </authorList>
    </citation>
    <scope>NUCLEOTIDE SEQUENCE [LARGE SCALE GENOMIC DNA]</scope>
    <source>
        <strain evidence="2 3">DSM 101953</strain>
    </source>
</reference>
<organism evidence="2 3">
    <name type="scientific">Paenibacillus silagei</name>
    <dbReference type="NCBI Taxonomy" id="1670801"/>
    <lineage>
        <taxon>Bacteria</taxon>
        <taxon>Bacillati</taxon>
        <taxon>Bacillota</taxon>
        <taxon>Bacilli</taxon>
        <taxon>Bacillales</taxon>
        <taxon>Paenibacillaceae</taxon>
        <taxon>Paenibacillus</taxon>
    </lineage>
</organism>
<keyword evidence="3" id="KW-1185">Reference proteome</keyword>